<dbReference type="PROSITE" id="PS00080">
    <property type="entry name" value="MULTICOPPER_OXIDASE2"/>
    <property type="match status" value="1"/>
</dbReference>
<evidence type="ECO:0000313" key="8">
    <source>
        <dbReference type="EMBL" id="MDX5895509.1"/>
    </source>
</evidence>
<dbReference type="PROSITE" id="PS00079">
    <property type="entry name" value="MULTICOPPER_OXIDASE1"/>
    <property type="match status" value="2"/>
</dbReference>
<reference evidence="7 9" key="1">
    <citation type="submission" date="2014-03" db="EMBL/GenBank/DDBJ databases">
        <title>Complete genome sequence of the Radio-Resistant Rubrobacter radiotolerans RSPS-4.</title>
        <authorList>
            <person name="Egas C.C."/>
            <person name="Barroso C.C."/>
            <person name="Froufe H.J.C."/>
            <person name="Pacheco J.J."/>
            <person name="Albuquerque L.L."/>
            <person name="da Costa M.M.S."/>
        </authorList>
    </citation>
    <scope>NUCLEOTIDE SEQUENCE [LARGE SCALE GENOMIC DNA]</scope>
    <source>
        <strain evidence="7 9">RSPS-4</strain>
        <plasmid evidence="7 9">2</plasmid>
    </source>
</reference>
<dbReference type="InterPro" id="IPR045087">
    <property type="entry name" value="Cu-oxidase_fam"/>
</dbReference>
<dbReference type="PATRIC" id="fig|42256.3.peg.3137"/>
<evidence type="ECO:0000259" key="4">
    <source>
        <dbReference type="Pfam" id="PF00394"/>
    </source>
</evidence>
<sequence>MNGKRRPEREARISRARFLGLAGLGLGGIALGGCGSLLPGNRELPRIPGANSGDAPSGAVKEFEIFSEPLEFEVGGRRVSTWGYNGRVPGPEIRVTEGDRLRMRVRNRLPESTTVHPHGLPVENAMDGVPHLTQPPIPPGGDFLYEFTVPTSGTYLYHSHAGLQLDRGLYGPLIVEPKREPLDYDREYVILLDDWLDGVNGTPEDAFREMNTEAGPPGGMMGGGMMGDSSMVEYPFYLINGRPPEDPETFEVRRGERVRLRISNPASDTLFRFAVGGHRLTVTHADGQPVEPVEVDALRIGSGERYDVLLEAGEPGVWQVAAAPEGRSGLARALLRYRESAATSPPPPNSRPEELNGELLLYGDLHNLREETFPQDGPLAGGPDRTLDLTLARQMGGMGGMGRRPGRGWTINGQTYPDAEPLEVEKGEWVRVELTNHSPVPHPMHLHGHFFQVRTEGGGGPFKDTLLVEGHMGRAAFDFVADNPGKWFFHCHLTYHMESGMARVVRYRDGGLDRGA</sequence>
<evidence type="ECO:0000313" key="9">
    <source>
        <dbReference type="Proteomes" id="UP000025229"/>
    </source>
</evidence>
<accession>A0A023X7Q5</accession>
<feature type="domain" description="Plastocyanin-like" evidence="4">
    <location>
        <begin position="187"/>
        <end position="339"/>
    </location>
</feature>
<dbReference type="OrthoDB" id="345021at2"/>
<name>A0A023X7Q5_RUBRA</name>
<evidence type="ECO:0000256" key="3">
    <source>
        <dbReference type="ARBA" id="ARBA00023008"/>
    </source>
</evidence>
<dbReference type="RefSeq" id="WP_041339184.1">
    <property type="nucleotide sequence ID" value="NZ_CP007516.1"/>
</dbReference>
<evidence type="ECO:0000256" key="2">
    <source>
        <dbReference type="ARBA" id="ARBA00023002"/>
    </source>
</evidence>
<dbReference type="InterPro" id="IPR034279">
    <property type="entry name" value="CuRO_3_CopA"/>
</dbReference>
<keyword evidence="3" id="KW-0186">Copper</keyword>
<evidence type="ECO:0000256" key="1">
    <source>
        <dbReference type="ARBA" id="ARBA00022723"/>
    </source>
</evidence>
<evidence type="ECO:0000259" key="5">
    <source>
        <dbReference type="Pfam" id="PF07731"/>
    </source>
</evidence>
<geneLocation type="plasmid" evidence="7">
    <name>2</name>
</geneLocation>
<dbReference type="EMBL" id="CP007516">
    <property type="protein sequence ID" value="AHY48373.1"/>
    <property type="molecule type" value="Genomic_DNA"/>
</dbReference>
<dbReference type="PANTHER" id="PTHR11709:SF394">
    <property type="entry name" value="FI03373P-RELATED"/>
    <property type="match status" value="1"/>
</dbReference>
<dbReference type="InterPro" id="IPR011706">
    <property type="entry name" value="Cu-oxidase_C"/>
</dbReference>
<dbReference type="AlphaFoldDB" id="A0A023X7Q5"/>
<dbReference type="InterPro" id="IPR002355">
    <property type="entry name" value="Cu_oxidase_Cu_BS"/>
</dbReference>
<organism evidence="7 9">
    <name type="scientific">Rubrobacter radiotolerans</name>
    <name type="common">Arthrobacter radiotolerans</name>
    <dbReference type="NCBI Taxonomy" id="42256"/>
    <lineage>
        <taxon>Bacteria</taxon>
        <taxon>Bacillati</taxon>
        <taxon>Actinomycetota</taxon>
        <taxon>Rubrobacteria</taxon>
        <taxon>Rubrobacterales</taxon>
        <taxon>Rubrobacteraceae</taxon>
        <taxon>Rubrobacter</taxon>
    </lineage>
</organism>
<feature type="domain" description="Plastocyanin-like" evidence="5">
    <location>
        <begin position="406"/>
        <end position="509"/>
    </location>
</feature>
<dbReference type="SUPFAM" id="SSF49503">
    <property type="entry name" value="Cupredoxins"/>
    <property type="match status" value="3"/>
</dbReference>
<reference evidence="8" key="2">
    <citation type="submission" date="2023-11" db="EMBL/GenBank/DDBJ databases">
        <title>MicrobeMod: A computational toolkit for identifying prokaryotic methylation and restriction-modification with nanopore sequencing.</title>
        <authorList>
            <person name="Crits-Christoph A."/>
            <person name="Kang S.C."/>
            <person name="Lee H."/>
            <person name="Ostrov N."/>
        </authorList>
    </citation>
    <scope>NUCLEOTIDE SEQUENCE</scope>
    <source>
        <strain evidence="8">ATCC 51242</strain>
    </source>
</reference>
<protein>
    <submittedName>
        <fullName evidence="8">Multicopper oxidase family protein</fullName>
    </submittedName>
    <submittedName>
        <fullName evidence="7">Putative multicopper oxidase</fullName>
    </submittedName>
</protein>
<evidence type="ECO:0000259" key="6">
    <source>
        <dbReference type="Pfam" id="PF07732"/>
    </source>
</evidence>
<dbReference type="InterPro" id="IPR033138">
    <property type="entry name" value="Cu_oxidase_CS"/>
</dbReference>
<dbReference type="eggNOG" id="COG2132">
    <property type="taxonomic scope" value="Bacteria"/>
</dbReference>
<dbReference type="Pfam" id="PF07731">
    <property type="entry name" value="Cu-oxidase_2"/>
    <property type="match status" value="1"/>
</dbReference>
<dbReference type="PROSITE" id="PS51257">
    <property type="entry name" value="PROKAR_LIPOPROTEIN"/>
    <property type="match status" value="1"/>
</dbReference>
<dbReference type="Pfam" id="PF00394">
    <property type="entry name" value="Cu-oxidase"/>
    <property type="match status" value="1"/>
</dbReference>
<gene>
    <name evidence="7" type="ORF">RradSPS_3090</name>
    <name evidence="8" type="ORF">SIL72_15885</name>
</gene>
<proteinExistence type="predicted"/>
<dbReference type="EMBL" id="JAWXXX010000003">
    <property type="protein sequence ID" value="MDX5895509.1"/>
    <property type="molecule type" value="Genomic_DNA"/>
</dbReference>
<evidence type="ECO:0000313" key="7">
    <source>
        <dbReference type="EMBL" id="AHY48373.1"/>
    </source>
</evidence>
<dbReference type="InterPro" id="IPR008972">
    <property type="entry name" value="Cupredoxin"/>
</dbReference>
<dbReference type="Gene3D" id="2.60.40.420">
    <property type="entry name" value="Cupredoxins - blue copper proteins"/>
    <property type="match status" value="3"/>
</dbReference>
<keyword evidence="9" id="KW-1185">Reference proteome</keyword>
<dbReference type="HOGENOM" id="CLU_009100_6_0_11"/>
<dbReference type="GO" id="GO:0016491">
    <property type="term" value="F:oxidoreductase activity"/>
    <property type="evidence" value="ECO:0007669"/>
    <property type="project" value="UniProtKB-KW"/>
</dbReference>
<dbReference type="KEGG" id="rrd:RradSPS_3090"/>
<dbReference type="CDD" id="cd13896">
    <property type="entry name" value="CuRO_3_CopA"/>
    <property type="match status" value="1"/>
</dbReference>
<dbReference type="PANTHER" id="PTHR11709">
    <property type="entry name" value="MULTI-COPPER OXIDASE"/>
    <property type="match status" value="1"/>
</dbReference>
<dbReference type="CDD" id="cd13870">
    <property type="entry name" value="CuRO_2_CopA_like_1"/>
    <property type="match status" value="1"/>
</dbReference>
<dbReference type="GO" id="GO:0005507">
    <property type="term" value="F:copper ion binding"/>
    <property type="evidence" value="ECO:0007669"/>
    <property type="project" value="InterPro"/>
</dbReference>
<feature type="domain" description="Plastocyanin-like" evidence="6">
    <location>
        <begin position="77"/>
        <end position="179"/>
    </location>
</feature>
<keyword evidence="1" id="KW-0479">Metal-binding</keyword>
<dbReference type="InterPro" id="IPR011707">
    <property type="entry name" value="Cu-oxidase-like_N"/>
</dbReference>
<dbReference type="CDD" id="cd13861">
    <property type="entry name" value="CuRO_1_CumA_like"/>
    <property type="match status" value="1"/>
</dbReference>
<dbReference type="Proteomes" id="UP001281130">
    <property type="component" value="Unassembled WGS sequence"/>
</dbReference>
<dbReference type="Pfam" id="PF07732">
    <property type="entry name" value="Cu-oxidase_3"/>
    <property type="match status" value="1"/>
</dbReference>
<dbReference type="Proteomes" id="UP000025229">
    <property type="component" value="Plasmid 2"/>
</dbReference>
<dbReference type="InterPro" id="IPR001117">
    <property type="entry name" value="Cu-oxidase_2nd"/>
</dbReference>
<keyword evidence="7" id="KW-0614">Plasmid</keyword>
<keyword evidence="2" id="KW-0560">Oxidoreductase</keyword>